<evidence type="ECO:0000313" key="2">
    <source>
        <dbReference type="Proteomes" id="UP000238362"/>
    </source>
</evidence>
<dbReference type="RefSeq" id="WP_245900479.1">
    <property type="nucleotide sequence ID" value="NZ_PVNH01000003.1"/>
</dbReference>
<proteinExistence type="predicted"/>
<name>A0A2T0LXY9_9PSEU</name>
<comment type="caution">
    <text evidence="1">The sequence shown here is derived from an EMBL/GenBank/DDBJ whole genome shotgun (WGS) entry which is preliminary data.</text>
</comment>
<keyword evidence="2" id="KW-1185">Reference proteome</keyword>
<sequence length="61" mass="7064">MIDGALADGVHPLFLVEEEYRIALLDAEVRFVHEFVDRITDPEHGWSRQWAAFHTEEAPET</sequence>
<reference evidence="1 2" key="1">
    <citation type="submission" date="2018-03" db="EMBL/GenBank/DDBJ databases">
        <title>Genomic Encyclopedia of Type Strains, Phase III (KMG-III): the genomes of soil and plant-associated and newly described type strains.</title>
        <authorList>
            <person name="Whitman W."/>
        </authorList>
    </citation>
    <scope>NUCLEOTIDE SEQUENCE [LARGE SCALE GENOMIC DNA]</scope>
    <source>
        <strain evidence="1 2">CGMCC 4.7125</strain>
    </source>
</reference>
<evidence type="ECO:0000313" key="1">
    <source>
        <dbReference type="EMBL" id="PRX48981.1"/>
    </source>
</evidence>
<gene>
    <name evidence="1" type="ORF">B0I33_10313</name>
</gene>
<dbReference type="AlphaFoldDB" id="A0A2T0LXY9"/>
<organism evidence="1 2">
    <name type="scientific">Prauserella shujinwangii</name>
    <dbReference type="NCBI Taxonomy" id="1453103"/>
    <lineage>
        <taxon>Bacteria</taxon>
        <taxon>Bacillati</taxon>
        <taxon>Actinomycetota</taxon>
        <taxon>Actinomycetes</taxon>
        <taxon>Pseudonocardiales</taxon>
        <taxon>Pseudonocardiaceae</taxon>
        <taxon>Prauserella</taxon>
    </lineage>
</organism>
<dbReference type="Proteomes" id="UP000238362">
    <property type="component" value="Unassembled WGS sequence"/>
</dbReference>
<dbReference type="EMBL" id="PVNH01000003">
    <property type="protein sequence ID" value="PRX48981.1"/>
    <property type="molecule type" value="Genomic_DNA"/>
</dbReference>
<protein>
    <submittedName>
        <fullName evidence="1">Uncharacterized protein</fullName>
    </submittedName>
</protein>
<accession>A0A2T0LXY9</accession>